<comment type="caution">
    <text evidence="3">The sequence shown here is derived from an EMBL/GenBank/DDBJ whole genome shotgun (WGS) entry which is preliminary data.</text>
</comment>
<dbReference type="InterPro" id="IPR045229">
    <property type="entry name" value="TPP_enz"/>
</dbReference>
<name>A0AA35S5V7_GEOBA</name>
<feature type="domain" description="Thiamine pyrophosphate enzyme N-terminal TPP-binding" evidence="2">
    <location>
        <begin position="4"/>
        <end position="121"/>
    </location>
</feature>
<dbReference type="GO" id="GO:0030976">
    <property type="term" value="F:thiamine pyrophosphate binding"/>
    <property type="evidence" value="ECO:0007669"/>
    <property type="project" value="InterPro"/>
</dbReference>
<organism evidence="3 4">
    <name type="scientific">Geodia barretti</name>
    <name type="common">Barrett's horny sponge</name>
    <dbReference type="NCBI Taxonomy" id="519541"/>
    <lineage>
        <taxon>Eukaryota</taxon>
        <taxon>Metazoa</taxon>
        <taxon>Porifera</taxon>
        <taxon>Demospongiae</taxon>
        <taxon>Heteroscleromorpha</taxon>
        <taxon>Tetractinellida</taxon>
        <taxon>Astrophorina</taxon>
        <taxon>Geodiidae</taxon>
        <taxon>Geodia</taxon>
    </lineage>
</organism>
<dbReference type="EMBL" id="CASHTH010002030">
    <property type="protein sequence ID" value="CAI8023774.1"/>
    <property type="molecule type" value="Genomic_DNA"/>
</dbReference>
<reference evidence="3" key="1">
    <citation type="submission" date="2023-03" db="EMBL/GenBank/DDBJ databases">
        <authorList>
            <person name="Steffen K."/>
            <person name="Cardenas P."/>
        </authorList>
    </citation>
    <scope>NUCLEOTIDE SEQUENCE</scope>
</reference>
<dbReference type="GO" id="GO:0003984">
    <property type="term" value="F:acetolactate synthase activity"/>
    <property type="evidence" value="ECO:0007669"/>
    <property type="project" value="TreeGrafter"/>
</dbReference>
<comment type="similarity">
    <text evidence="1">Belongs to the TPP enzyme family.</text>
</comment>
<dbReference type="PANTHER" id="PTHR18968">
    <property type="entry name" value="THIAMINE PYROPHOSPHATE ENZYMES"/>
    <property type="match status" value="1"/>
</dbReference>
<gene>
    <name evidence="3" type="ORF">GBAR_LOCUS13875</name>
</gene>
<dbReference type="AlphaFoldDB" id="A0AA35S5V7"/>
<proteinExistence type="inferred from homology"/>
<dbReference type="SUPFAM" id="SSF52518">
    <property type="entry name" value="Thiamin diphosphate-binding fold (THDP-binding)"/>
    <property type="match status" value="1"/>
</dbReference>
<accession>A0AA35S5V7</accession>
<evidence type="ECO:0000256" key="1">
    <source>
        <dbReference type="ARBA" id="ARBA00007812"/>
    </source>
</evidence>
<evidence type="ECO:0000313" key="3">
    <source>
        <dbReference type="EMBL" id="CAI8023774.1"/>
    </source>
</evidence>
<keyword evidence="4" id="KW-1185">Reference proteome</keyword>
<dbReference type="GO" id="GO:0009097">
    <property type="term" value="P:isoleucine biosynthetic process"/>
    <property type="evidence" value="ECO:0007669"/>
    <property type="project" value="TreeGrafter"/>
</dbReference>
<evidence type="ECO:0000259" key="2">
    <source>
        <dbReference type="Pfam" id="PF02776"/>
    </source>
</evidence>
<dbReference type="GO" id="GO:0050660">
    <property type="term" value="F:flavin adenine dinucleotide binding"/>
    <property type="evidence" value="ECO:0007669"/>
    <property type="project" value="TreeGrafter"/>
</dbReference>
<protein>
    <submittedName>
        <fullName evidence="3">Acetolactate synthase large subunit</fullName>
    </submittedName>
</protein>
<dbReference type="GO" id="GO:0005948">
    <property type="term" value="C:acetolactate synthase complex"/>
    <property type="evidence" value="ECO:0007669"/>
    <property type="project" value="TreeGrafter"/>
</dbReference>
<dbReference type="Pfam" id="PF02776">
    <property type="entry name" value="TPP_enzyme_N"/>
    <property type="match status" value="1"/>
</dbReference>
<dbReference type="Gene3D" id="3.40.50.970">
    <property type="match status" value="1"/>
</dbReference>
<dbReference type="PANTHER" id="PTHR18968:SF167">
    <property type="entry name" value="ACETOLACTATE SYNTHASE LARGE SUBUNIT ILVB2-RELATED"/>
    <property type="match status" value="1"/>
</dbReference>
<sequence>MPEMTGGQALAKSLYLEGVRVIFGLPGVQLYHALDGLQGEPGIRFITTRHEQATTYMADGYARAGGGIGTAMMVPGPGLQNASAGIGTAFAASSPILVVSGQIERDLIGSDRGILHEVNDQLDTIRPVTKWAKRILDPAEIPDAVHEAFYHLKTGRPQTCRD</sequence>
<evidence type="ECO:0000313" key="4">
    <source>
        <dbReference type="Proteomes" id="UP001174909"/>
    </source>
</evidence>
<dbReference type="GO" id="GO:0009099">
    <property type="term" value="P:L-valine biosynthetic process"/>
    <property type="evidence" value="ECO:0007669"/>
    <property type="project" value="TreeGrafter"/>
</dbReference>
<dbReference type="CDD" id="cd07035">
    <property type="entry name" value="TPP_PYR_POX_like"/>
    <property type="match status" value="1"/>
</dbReference>
<dbReference type="InterPro" id="IPR029061">
    <property type="entry name" value="THDP-binding"/>
</dbReference>
<dbReference type="InterPro" id="IPR012001">
    <property type="entry name" value="Thiamin_PyroP_enz_TPP-bd_dom"/>
</dbReference>
<dbReference type="Proteomes" id="UP001174909">
    <property type="component" value="Unassembled WGS sequence"/>
</dbReference>